<sequence length="421" mass="49228">MKPSEILKYYLNEEVINKLLIVKDRECAVRYYDKFGKRPMYFQYPNDIENLIRGGATSFHVSEERWVNPLLLDKDLSKDQLTDLRKSWDLVIDIDCKVLDISKIFTKLLIDKLEREGIHSMSVKFSGGSGFHLLLPCESFPSSINGQETRKLFPDAPMIISLFLKNELKDSLEKEIKSYGLDKVAEELHTDKDKFYDDGKFDPYSIIDIDTVLISERHMFRMQYSLNEKKWLVSVPIEKNKVIDFDVEQAEPDKVSTKIDFFDIPERKNEASALFIRAYDAFREEPKKDEQEIIKRFVPVNLPLDMNKLPPCIKIISNGLSDGRKRSVFILINFLRNIGRTKEEVLAFLLEWNKKNNPPLKENLIIPQVEYAFSGKSYPPPNCDAKGYYKFFNVCFPDETCRLIKNPLSYYIRLNSKNHKK</sequence>
<reference evidence="1 2" key="1">
    <citation type="journal article" date="2010" name="Proc. Natl. Acad. Sci. U.S.A.">
        <title>Enigmatic, ultrasmall, uncultivated Archaea.</title>
        <authorList>
            <person name="Baker B.J."/>
            <person name="Comolli L.R."/>
            <person name="Dick G.J."/>
            <person name="Hauser L.J."/>
            <person name="Hyatt D."/>
            <person name="Dill B.D."/>
            <person name="Land M.L."/>
            <person name="Verberkmoes N.C."/>
            <person name="Hettich R.L."/>
            <person name="Banfield J.F."/>
        </authorList>
    </citation>
    <scope>NUCLEOTIDE SEQUENCE [LARGE SCALE GENOMIC DNA]</scope>
</reference>
<proteinExistence type="predicted"/>
<dbReference type="Proteomes" id="UP000009376">
    <property type="component" value="Unassembled WGS sequence"/>
</dbReference>
<dbReference type="SUPFAM" id="SSF56747">
    <property type="entry name" value="Prim-pol domain"/>
    <property type="match status" value="1"/>
</dbReference>
<dbReference type="GO" id="GO:0046872">
    <property type="term" value="F:metal ion binding"/>
    <property type="evidence" value="ECO:0007669"/>
    <property type="project" value="UniProtKB-KW"/>
</dbReference>
<dbReference type="Gene3D" id="3.90.920.10">
    <property type="entry name" value="DNA primase, PRIM domain"/>
    <property type="match status" value="1"/>
</dbReference>
<evidence type="ECO:0000313" key="1">
    <source>
        <dbReference type="EMBL" id="EFD92851.1"/>
    </source>
</evidence>
<accession>D6GVD0</accession>
<evidence type="ECO:0000313" key="2">
    <source>
        <dbReference type="Proteomes" id="UP000009376"/>
    </source>
</evidence>
<dbReference type="EMBL" id="GG745552">
    <property type="protein sequence ID" value="EFD92851.1"/>
    <property type="molecule type" value="Genomic_DNA"/>
</dbReference>
<organism evidence="1 2">
    <name type="scientific">Candidatus Parvarchaeum acidophilus ARMAN-5</name>
    <dbReference type="NCBI Taxonomy" id="662762"/>
    <lineage>
        <taxon>Archaea</taxon>
        <taxon>Candidatus Parvarchaeota</taxon>
        <taxon>Candidatus Parvarchaeum</taxon>
    </lineage>
</organism>
<gene>
    <name evidence="1" type="ORF">BJBARM5_0442</name>
</gene>
<dbReference type="AlphaFoldDB" id="D6GVD0"/>
<dbReference type="GO" id="GO:1990077">
    <property type="term" value="C:primosome complex"/>
    <property type="evidence" value="ECO:0007669"/>
    <property type="project" value="UniProtKB-KW"/>
</dbReference>
<evidence type="ECO:0008006" key="3">
    <source>
        <dbReference type="Google" id="ProtNLM"/>
    </source>
</evidence>
<name>D6GVD0_PARA5</name>
<dbReference type="GO" id="GO:0051539">
    <property type="term" value="F:4 iron, 4 sulfur cluster binding"/>
    <property type="evidence" value="ECO:0007669"/>
    <property type="project" value="UniProtKB-KW"/>
</dbReference>
<dbReference type="GO" id="GO:0006269">
    <property type="term" value="P:DNA replication, synthesis of primer"/>
    <property type="evidence" value="ECO:0007669"/>
    <property type="project" value="UniProtKB-KW"/>
</dbReference>
<protein>
    <recommendedName>
        <fullName evidence="3">DNA primase large subunit PriL</fullName>
    </recommendedName>
</protein>